<name>A0A165CDL0_9BASI</name>
<protein>
    <submittedName>
        <fullName evidence="1">Uncharacterized protein</fullName>
    </submittedName>
</protein>
<dbReference type="InParanoid" id="A0A165CDL0"/>
<evidence type="ECO:0000313" key="2">
    <source>
        <dbReference type="Proteomes" id="UP000076842"/>
    </source>
</evidence>
<organism evidence="1 2">
    <name type="scientific">Calocera cornea HHB12733</name>
    <dbReference type="NCBI Taxonomy" id="1353952"/>
    <lineage>
        <taxon>Eukaryota</taxon>
        <taxon>Fungi</taxon>
        <taxon>Dikarya</taxon>
        <taxon>Basidiomycota</taxon>
        <taxon>Agaricomycotina</taxon>
        <taxon>Dacrymycetes</taxon>
        <taxon>Dacrymycetales</taxon>
        <taxon>Dacrymycetaceae</taxon>
        <taxon>Calocera</taxon>
    </lineage>
</organism>
<dbReference type="EMBL" id="KV424156">
    <property type="protein sequence ID" value="KZT50628.1"/>
    <property type="molecule type" value="Genomic_DNA"/>
</dbReference>
<gene>
    <name evidence="1" type="ORF">CALCODRAFT_178739</name>
</gene>
<dbReference type="Proteomes" id="UP000076842">
    <property type="component" value="Unassembled WGS sequence"/>
</dbReference>
<proteinExistence type="predicted"/>
<reference evidence="1 2" key="1">
    <citation type="journal article" date="2016" name="Mol. Biol. Evol.">
        <title>Comparative Genomics of Early-Diverging Mushroom-Forming Fungi Provides Insights into the Origins of Lignocellulose Decay Capabilities.</title>
        <authorList>
            <person name="Nagy L.G."/>
            <person name="Riley R."/>
            <person name="Tritt A."/>
            <person name="Adam C."/>
            <person name="Daum C."/>
            <person name="Floudas D."/>
            <person name="Sun H."/>
            <person name="Yadav J.S."/>
            <person name="Pangilinan J."/>
            <person name="Larsson K.H."/>
            <person name="Matsuura K."/>
            <person name="Barry K."/>
            <person name="Labutti K."/>
            <person name="Kuo R."/>
            <person name="Ohm R.A."/>
            <person name="Bhattacharya S.S."/>
            <person name="Shirouzu T."/>
            <person name="Yoshinaga Y."/>
            <person name="Martin F.M."/>
            <person name="Grigoriev I.V."/>
            <person name="Hibbett D.S."/>
        </authorList>
    </citation>
    <scope>NUCLEOTIDE SEQUENCE [LARGE SCALE GENOMIC DNA]</scope>
    <source>
        <strain evidence="1 2">HHB12733</strain>
    </source>
</reference>
<sequence>MSLLSFSSWVHRRQTASCDVSDAHALAPPNVAFFQVLPRVIDLTSASRTASIVILLEALLPPALPFEHAPSSSKLTLSTNRQCLIDDASDTQRWESSGTPSGQQYSTCRIASCLFLLVLLGTYSRYDLSDLFWLLSEQSYPEHPS</sequence>
<keyword evidence="2" id="KW-1185">Reference proteome</keyword>
<evidence type="ECO:0000313" key="1">
    <source>
        <dbReference type="EMBL" id="KZT50628.1"/>
    </source>
</evidence>
<accession>A0A165CDL0</accession>
<dbReference type="AlphaFoldDB" id="A0A165CDL0"/>